<dbReference type="CDD" id="cd09756">
    <property type="entry name" value="Cas5_I-E"/>
    <property type="match status" value="1"/>
</dbReference>
<dbReference type="NCBIfam" id="TIGR01868">
    <property type="entry name" value="casD_Cas5e"/>
    <property type="match status" value="1"/>
</dbReference>
<dbReference type="NCBIfam" id="TIGR02593">
    <property type="entry name" value="CRISPR_cas5"/>
    <property type="match status" value="1"/>
</dbReference>
<keyword evidence="1" id="KW-0051">Antiviral defense</keyword>
<proteinExistence type="predicted"/>
<feature type="region of interest" description="Disordered" evidence="2">
    <location>
        <begin position="86"/>
        <end position="108"/>
    </location>
</feature>
<comment type="caution">
    <text evidence="3">The sequence shown here is derived from an EMBL/GenBank/DDBJ whole genome shotgun (WGS) entry which is preliminary data.</text>
</comment>
<reference evidence="3 4" key="1">
    <citation type="submission" date="2024-01" db="EMBL/GenBank/DDBJ databases">
        <title>Multi-omics insights into the function and evolution of sodium benzoate biodegradation pathways in Benzoatithermus flavus gen. nov., sp. nov. from hot spring.</title>
        <authorList>
            <person name="Hu C.-J."/>
            <person name="Li W.-J."/>
        </authorList>
    </citation>
    <scope>NUCLEOTIDE SEQUENCE [LARGE SCALE GENOMIC DNA]</scope>
    <source>
        <strain evidence="3 4">SYSU G07066</strain>
    </source>
</reference>
<dbReference type="Pfam" id="PF09704">
    <property type="entry name" value="Cas_Cas5d"/>
    <property type="match status" value="1"/>
</dbReference>
<dbReference type="Proteomes" id="UP001375743">
    <property type="component" value="Unassembled WGS sequence"/>
</dbReference>
<evidence type="ECO:0000313" key="3">
    <source>
        <dbReference type="EMBL" id="MEK0082420.1"/>
    </source>
</evidence>
<dbReference type="RefSeq" id="WP_418158270.1">
    <property type="nucleotide sequence ID" value="NZ_JBBLZC010000003.1"/>
</dbReference>
<evidence type="ECO:0000256" key="1">
    <source>
        <dbReference type="ARBA" id="ARBA00023118"/>
    </source>
</evidence>
<sequence>MKAHLILRLEAPLMSFGAEAIDNRGVVQDFPALSMVTGLLGNALGWRRGHDAARLQRLQGRLVMAARLDRPGSRLTDFQTAQLAKDDKGWTTRNRPEGRGGGDETYRSPHLRYRDHAADGLCIVALRLEPSGESPTLDDLEEALERPARPLFIGRKPCLPSAPILVGRVEADDVLAALRTLPWQGEASATRRERRRPPGRAPATWPEGEGNARGVAVTVTDERNWHASVHGGARATRRGEIELVGAAP</sequence>
<protein>
    <submittedName>
        <fullName evidence="3">Type I-E CRISPR-associated protein Cas5/CasD</fullName>
    </submittedName>
</protein>
<evidence type="ECO:0000256" key="2">
    <source>
        <dbReference type="SAM" id="MobiDB-lite"/>
    </source>
</evidence>
<keyword evidence="4" id="KW-1185">Reference proteome</keyword>
<dbReference type="InterPro" id="IPR010147">
    <property type="entry name" value="CRISPR-assoc_prot_CasD"/>
</dbReference>
<dbReference type="InterPro" id="IPR013422">
    <property type="entry name" value="CRISPR-assoc_prot_Cas5_N"/>
</dbReference>
<name>A0ABU8XMK2_9PROT</name>
<gene>
    <name evidence="3" type="primary">cas5e</name>
    <name evidence="3" type="ORF">U1T56_04610</name>
</gene>
<dbReference type="EMBL" id="JBBLZC010000003">
    <property type="protein sequence ID" value="MEK0082420.1"/>
    <property type="molecule type" value="Genomic_DNA"/>
</dbReference>
<dbReference type="InterPro" id="IPR021124">
    <property type="entry name" value="CRISPR-assoc_prot_Cas5"/>
</dbReference>
<feature type="region of interest" description="Disordered" evidence="2">
    <location>
        <begin position="186"/>
        <end position="212"/>
    </location>
</feature>
<organism evidence="3 4">
    <name type="scientific">Benzoatithermus flavus</name>
    <dbReference type="NCBI Taxonomy" id="3108223"/>
    <lineage>
        <taxon>Bacteria</taxon>
        <taxon>Pseudomonadati</taxon>
        <taxon>Pseudomonadota</taxon>
        <taxon>Alphaproteobacteria</taxon>
        <taxon>Geminicoccales</taxon>
        <taxon>Geminicoccaceae</taxon>
        <taxon>Benzoatithermus</taxon>
    </lineage>
</organism>
<accession>A0ABU8XMK2</accession>
<evidence type="ECO:0000313" key="4">
    <source>
        <dbReference type="Proteomes" id="UP001375743"/>
    </source>
</evidence>
<dbReference type="Gene3D" id="3.30.70.2660">
    <property type="match status" value="1"/>
</dbReference>